<sequence length="120" mass="13309">MATARSNRDSDGWLLFLSGHHSRWELHCNSGGKLHHNLRWHFVKQISRTNDSHEDMTLLVAEAVQCPKLMKFLNLPQNPKPNSLSVAETPLLEKTSATTAYGIGVVIPAVAELRPRASSA</sequence>
<evidence type="ECO:0000313" key="2">
    <source>
        <dbReference type="Proteomes" id="UP001187192"/>
    </source>
</evidence>
<gene>
    <name evidence="1" type="ORF">TIFTF001_039759</name>
</gene>
<protein>
    <submittedName>
        <fullName evidence="1">Uncharacterized protein</fullName>
    </submittedName>
</protein>
<reference evidence="1" key="1">
    <citation type="submission" date="2023-07" db="EMBL/GenBank/DDBJ databases">
        <title>draft genome sequence of fig (Ficus carica).</title>
        <authorList>
            <person name="Takahashi T."/>
            <person name="Nishimura K."/>
        </authorList>
    </citation>
    <scope>NUCLEOTIDE SEQUENCE</scope>
</reference>
<dbReference type="EMBL" id="BTGU01001231">
    <property type="protein sequence ID" value="GMN19252.1"/>
    <property type="molecule type" value="Genomic_DNA"/>
</dbReference>
<keyword evidence="2" id="KW-1185">Reference proteome</keyword>
<dbReference type="AlphaFoldDB" id="A0AA87YP78"/>
<comment type="caution">
    <text evidence="1">The sequence shown here is derived from an EMBL/GenBank/DDBJ whole genome shotgun (WGS) entry which is preliminary data.</text>
</comment>
<dbReference type="Proteomes" id="UP001187192">
    <property type="component" value="Unassembled WGS sequence"/>
</dbReference>
<name>A0AA87YP78_FICCA</name>
<proteinExistence type="predicted"/>
<accession>A0AA87YP78</accession>
<organism evidence="1 2">
    <name type="scientific">Ficus carica</name>
    <name type="common">Common fig</name>
    <dbReference type="NCBI Taxonomy" id="3494"/>
    <lineage>
        <taxon>Eukaryota</taxon>
        <taxon>Viridiplantae</taxon>
        <taxon>Streptophyta</taxon>
        <taxon>Embryophyta</taxon>
        <taxon>Tracheophyta</taxon>
        <taxon>Spermatophyta</taxon>
        <taxon>Magnoliopsida</taxon>
        <taxon>eudicotyledons</taxon>
        <taxon>Gunneridae</taxon>
        <taxon>Pentapetalae</taxon>
        <taxon>rosids</taxon>
        <taxon>fabids</taxon>
        <taxon>Rosales</taxon>
        <taxon>Moraceae</taxon>
        <taxon>Ficeae</taxon>
        <taxon>Ficus</taxon>
    </lineage>
</organism>
<evidence type="ECO:0000313" key="1">
    <source>
        <dbReference type="EMBL" id="GMN19252.1"/>
    </source>
</evidence>